<sequence length="240" mass="27234">MQPTIAIDETEMKLVESFTYLESIISGEISLDRELAVRIIKARQLQSSQPSQYFSGNKTQGLPRHANSVCELTQGQRKKSRPSKRYGYSLIDSLKRCYNKPTELVLTAQDRQQWCVLTRSASASPEEQVATRSRTQEIVVIERPFSPTTGSELLCPTCSRLRRSTTGQQSYQRVQSQSTDIRVTLNFLYESDQNQLKNCAMKRPANTTKITFKANGLRCVLSSGFSACIRTLYLTTYKCF</sequence>
<accession>A0AAV4JX45</accession>
<name>A0AAV4JX45_9GAST</name>
<dbReference type="AlphaFoldDB" id="A0AAV4JX45"/>
<keyword evidence="2" id="KW-1185">Reference proteome</keyword>
<proteinExistence type="predicted"/>
<reference evidence="1 2" key="1">
    <citation type="journal article" date="2021" name="Elife">
        <title>Chloroplast acquisition without the gene transfer in kleptoplastic sea slugs, Plakobranchus ocellatus.</title>
        <authorList>
            <person name="Maeda T."/>
            <person name="Takahashi S."/>
            <person name="Yoshida T."/>
            <person name="Shimamura S."/>
            <person name="Takaki Y."/>
            <person name="Nagai Y."/>
            <person name="Toyoda A."/>
            <person name="Suzuki Y."/>
            <person name="Arimoto A."/>
            <person name="Ishii H."/>
            <person name="Satoh N."/>
            <person name="Nishiyama T."/>
            <person name="Hasebe M."/>
            <person name="Maruyama T."/>
            <person name="Minagawa J."/>
            <person name="Obokata J."/>
            <person name="Shigenobu S."/>
        </authorList>
    </citation>
    <scope>NUCLEOTIDE SEQUENCE [LARGE SCALE GENOMIC DNA]</scope>
</reference>
<evidence type="ECO:0000313" key="2">
    <source>
        <dbReference type="Proteomes" id="UP000762676"/>
    </source>
</evidence>
<comment type="caution">
    <text evidence="1">The sequence shown here is derived from an EMBL/GenBank/DDBJ whole genome shotgun (WGS) entry which is preliminary data.</text>
</comment>
<evidence type="ECO:0000313" key="1">
    <source>
        <dbReference type="EMBL" id="GFS25146.1"/>
    </source>
</evidence>
<dbReference type="EMBL" id="BMAT01010356">
    <property type="protein sequence ID" value="GFS25146.1"/>
    <property type="molecule type" value="Genomic_DNA"/>
</dbReference>
<organism evidence="1 2">
    <name type="scientific">Elysia marginata</name>
    <dbReference type="NCBI Taxonomy" id="1093978"/>
    <lineage>
        <taxon>Eukaryota</taxon>
        <taxon>Metazoa</taxon>
        <taxon>Spiralia</taxon>
        <taxon>Lophotrochozoa</taxon>
        <taxon>Mollusca</taxon>
        <taxon>Gastropoda</taxon>
        <taxon>Heterobranchia</taxon>
        <taxon>Euthyneura</taxon>
        <taxon>Panpulmonata</taxon>
        <taxon>Sacoglossa</taxon>
        <taxon>Placobranchoidea</taxon>
        <taxon>Plakobranchidae</taxon>
        <taxon>Elysia</taxon>
    </lineage>
</organism>
<gene>
    <name evidence="1" type="ORF">ElyMa_005176300</name>
</gene>
<protein>
    <submittedName>
        <fullName evidence="1">Uncharacterized protein</fullName>
    </submittedName>
</protein>
<dbReference type="Proteomes" id="UP000762676">
    <property type="component" value="Unassembled WGS sequence"/>
</dbReference>